<keyword evidence="2 7" id="KW-0378">Hydrolase</keyword>
<feature type="chain" id="PRO_5023048644" evidence="8">
    <location>
        <begin position="25"/>
        <end position="451"/>
    </location>
</feature>
<evidence type="ECO:0000256" key="7">
    <source>
        <dbReference type="RuleBase" id="RU361153"/>
    </source>
</evidence>
<protein>
    <submittedName>
        <fullName evidence="10">Endoglucanase A</fullName>
        <ecNumber evidence="10">3.2.1.4</ecNumber>
    </submittedName>
</protein>
<feature type="domain" description="Glycoside hydrolase family 5" evidence="9">
    <location>
        <begin position="44"/>
        <end position="343"/>
    </location>
</feature>
<evidence type="ECO:0000256" key="4">
    <source>
        <dbReference type="ARBA" id="ARBA00023277"/>
    </source>
</evidence>
<evidence type="ECO:0000313" key="11">
    <source>
        <dbReference type="Proteomes" id="UP000318478"/>
    </source>
</evidence>
<dbReference type="EMBL" id="SJPO01000001">
    <property type="protein sequence ID" value="TWT85627.1"/>
    <property type="molecule type" value="Genomic_DNA"/>
</dbReference>
<accession>A0A5C5ZF00</accession>
<proteinExistence type="inferred from homology"/>
<keyword evidence="6" id="KW-0624">Polysaccharide degradation</keyword>
<keyword evidence="3" id="KW-0136">Cellulose degradation</keyword>
<dbReference type="RefSeq" id="WP_197527596.1">
    <property type="nucleotide sequence ID" value="NZ_SJPO01000001.1"/>
</dbReference>
<dbReference type="GO" id="GO:0005576">
    <property type="term" value="C:extracellular region"/>
    <property type="evidence" value="ECO:0007669"/>
    <property type="project" value="TreeGrafter"/>
</dbReference>
<name>A0A5C5ZF00_9BACT</name>
<comment type="similarity">
    <text evidence="1 7">Belongs to the glycosyl hydrolase 5 (cellulase A) family.</text>
</comment>
<keyword evidence="4" id="KW-0119">Carbohydrate metabolism</keyword>
<dbReference type="SUPFAM" id="SSF51445">
    <property type="entry name" value="(Trans)glycosidases"/>
    <property type="match status" value="1"/>
</dbReference>
<keyword evidence="5 7" id="KW-0326">Glycosidase</keyword>
<keyword evidence="8" id="KW-0732">Signal</keyword>
<dbReference type="AlphaFoldDB" id="A0A5C5ZF00"/>
<dbReference type="Pfam" id="PF00150">
    <property type="entry name" value="Cellulase"/>
    <property type="match status" value="1"/>
</dbReference>
<dbReference type="GO" id="GO:0008810">
    <property type="term" value="F:cellulase activity"/>
    <property type="evidence" value="ECO:0007669"/>
    <property type="project" value="UniProtKB-EC"/>
</dbReference>
<dbReference type="GO" id="GO:0030245">
    <property type="term" value="P:cellulose catabolic process"/>
    <property type="evidence" value="ECO:0007669"/>
    <property type="project" value="UniProtKB-KW"/>
</dbReference>
<evidence type="ECO:0000256" key="3">
    <source>
        <dbReference type="ARBA" id="ARBA00023001"/>
    </source>
</evidence>
<reference evidence="10 11" key="1">
    <citation type="submission" date="2019-02" db="EMBL/GenBank/DDBJ databases">
        <title>Deep-cultivation of Planctomycetes and their phenomic and genomic characterization uncovers novel biology.</title>
        <authorList>
            <person name="Wiegand S."/>
            <person name="Jogler M."/>
            <person name="Boedeker C."/>
            <person name="Pinto D."/>
            <person name="Vollmers J."/>
            <person name="Rivas-Marin E."/>
            <person name="Kohn T."/>
            <person name="Peeters S.H."/>
            <person name="Heuer A."/>
            <person name="Rast P."/>
            <person name="Oberbeckmann S."/>
            <person name="Bunk B."/>
            <person name="Jeske O."/>
            <person name="Meyerdierks A."/>
            <person name="Storesund J.E."/>
            <person name="Kallscheuer N."/>
            <person name="Luecker S."/>
            <person name="Lage O.M."/>
            <person name="Pohl T."/>
            <person name="Merkel B.J."/>
            <person name="Hornburger P."/>
            <person name="Mueller R.-W."/>
            <person name="Bruemmer F."/>
            <person name="Labrenz M."/>
            <person name="Spormann A.M."/>
            <person name="Op Den Camp H."/>
            <person name="Overmann J."/>
            <person name="Amann R."/>
            <person name="Jetten M.S.M."/>
            <person name="Mascher T."/>
            <person name="Medema M.H."/>
            <person name="Devos D.P."/>
            <person name="Kaster A.-K."/>
            <person name="Ovreas L."/>
            <person name="Rohde M."/>
            <person name="Galperin M.Y."/>
            <person name="Jogler C."/>
        </authorList>
    </citation>
    <scope>NUCLEOTIDE SEQUENCE [LARGE SCALE GENOMIC DNA]</scope>
    <source>
        <strain evidence="10 11">Pla123a</strain>
    </source>
</reference>
<dbReference type="InterPro" id="IPR001547">
    <property type="entry name" value="Glyco_hydro_5"/>
</dbReference>
<dbReference type="EC" id="3.2.1.4" evidence="10"/>
<evidence type="ECO:0000256" key="8">
    <source>
        <dbReference type="SAM" id="SignalP"/>
    </source>
</evidence>
<evidence type="ECO:0000256" key="1">
    <source>
        <dbReference type="ARBA" id="ARBA00005641"/>
    </source>
</evidence>
<evidence type="ECO:0000256" key="2">
    <source>
        <dbReference type="ARBA" id="ARBA00022801"/>
    </source>
</evidence>
<gene>
    <name evidence="10" type="primary">celA</name>
    <name evidence="10" type="ORF">Pla123a_04340</name>
</gene>
<dbReference type="GO" id="GO:0009986">
    <property type="term" value="C:cell surface"/>
    <property type="evidence" value="ECO:0007669"/>
    <property type="project" value="TreeGrafter"/>
</dbReference>
<dbReference type="PANTHER" id="PTHR31297">
    <property type="entry name" value="GLUCAN ENDO-1,6-BETA-GLUCOSIDASE B"/>
    <property type="match status" value="1"/>
</dbReference>
<evidence type="ECO:0000313" key="10">
    <source>
        <dbReference type="EMBL" id="TWT85627.1"/>
    </source>
</evidence>
<dbReference type="Gene3D" id="3.20.20.80">
    <property type="entry name" value="Glycosidases"/>
    <property type="match status" value="1"/>
</dbReference>
<organism evidence="10 11">
    <name type="scientific">Posidoniimonas polymericola</name>
    <dbReference type="NCBI Taxonomy" id="2528002"/>
    <lineage>
        <taxon>Bacteria</taxon>
        <taxon>Pseudomonadati</taxon>
        <taxon>Planctomycetota</taxon>
        <taxon>Planctomycetia</taxon>
        <taxon>Pirellulales</taxon>
        <taxon>Lacipirellulaceae</taxon>
        <taxon>Posidoniimonas</taxon>
    </lineage>
</organism>
<evidence type="ECO:0000259" key="9">
    <source>
        <dbReference type="Pfam" id="PF00150"/>
    </source>
</evidence>
<dbReference type="InterPro" id="IPR050386">
    <property type="entry name" value="Glycosyl_hydrolase_5"/>
</dbReference>
<dbReference type="GO" id="GO:0008422">
    <property type="term" value="F:beta-glucosidase activity"/>
    <property type="evidence" value="ECO:0007669"/>
    <property type="project" value="TreeGrafter"/>
</dbReference>
<sequence precursor="true">MKNRTGLFFSATAVLVLSAGNLAAQFPTPTYGWNLGNTLEPPSGEGSWAPAATQQMINAAADAGFNTIRLPVAWDSHANQSTHQINAAWMTRVKEVVDWCIDADLTVVLNTHWDGGWLENNIGAAVNPTIDAKMASYWTQIATTFADYDERLLFAAANEPNVDNAAQMTTLTHYYQTFVDAVRGQGGANADRWLVVQGPRTDISKTDQLMNTLPTDPTEGRLAIEVHYYDPWQFAGLDQDENWGDMFYFWGEEHRSTTLPGRNATHSQEAHLAAQFQKMNAKFVSQGVPVILGEFSAMNRTGNPDLVGEELELHLAAREAYHKLIVDTANSLGIAPFYWDNGHTGANGSGIFNRVAATVFDQRTVAAVTGGPGLAGDFNADGRVNAADYTLWRDNAGSANDYFAWWGNYGAAAAAPGDASVVPEAHAQAALAVLASVGSVWRMLTTRSAGR</sequence>
<comment type="caution">
    <text evidence="10">The sequence shown here is derived from an EMBL/GenBank/DDBJ whole genome shotgun (WGS) entry which is preliminary data.</text>
</comment>
<evidence type="ECO:0000256" key="5">
    <source>
        <dbReference type="ARBA" id="ARBA00023295"/>
    </source>
</evidence>
<keyword evidence="11" id="KW-1185">Reference proteome</keyword>
<dbReference type="Proteomes" id="UP000318478">
    <property type="component" value="Unassembled WGS sequence"/>
</dbReference>
<dbReference type="InterPro" id="IPR017853">
    <property type="entry name" value="GH"/>
</dbReference>
<feature type="signal peptide" evidence="8">
    <location>
        <begin position="1"/>
        <end position="24"/>
    </location>
</feature>
<dbReference type="PANTHER" id="PTHR31297:SF41">
    <property type="entry name" value="ENDOGLUCANASE, PUTATIVE (AFU_ORTHOLOGUE AFUA_5G01830)-RELATED"/>
    <property type="match status" value="1"/>
</dbReference>
<evidence type="ECO:0000256" key="6">
    <source>
        <dbReference type="ARBA" id="ARBA00023326"/>
    </source>
</evidence>